<feature type="coiled-coil region" evidence="1">
    <location>
        <begin position="461"/>
        <end position="535"/>
    </location>
</feature>
<proteinExistence type="predicted"/>
<evidence type="ECO:0000313" key="4">
    <source>
        <dbReference type="EMBL" id="KAL0484830.1"/>
    </source>
</evidence>
<reference evidence="4 5" key="1">
    <citation type="submission" date="2024-03" db="EMBL/GenBank/DDBJ databases">
        <title>The Acrasis kona genome and developmental transcriptomes reveal deep origins of eukaryotic multicellular pathways.</title>
        <authorList>
            <person name="Sheikh S."/>
            <person name="Fu C.-J."/>
            <person name="Brown M.W."/>
            <person name="Baldauf S.L."/>
        </authorList>
    </citation>
    <scope>NUCLEOTIDE SEQUENCE [LARGE SCALE GENOMIC DNA]</scope>
    <source>
        <strain evidence="4 5">ATCC MYA-3509</strain>
    </source>
</reference>
<comment type="caution">
    <text evidence="4">The sequence shown here is derived from an EMBL/GenBank/DDBJ whole genome shotgun (WGS) entry which is preliminary data.</text>
</comment>
<dbReference type="AlphaFoldDB" id="A0AAW2Z7D2"/>
<dbReference type="InterPro" id="IPR001849">
    <property type="entry name" value="PH_domain"/>
</dbReference>
<gene>
    <name evidence="4" type="ORF">AKO1_003621</name>
</gene>
<accession>A0AAW2Z7D2</accession>
<dbReference type="Pfam" id="PF00169">
    <property type="entry name" value="PH"/>
    <property type="match status" value="1"/>
</dbReference>
<feature type="domain" description="PH" evidence="3">
    <location>
        <begin position="43"/>
        <end position="142"/>
    </location>
</feature>
<dbReference type="PANTHER" id="PTHR14336:SF8">
    <property type="entry name" value="PROTEIN OPY1"/>
    <property type="match status" value="1"/>
</dbReference>
<dbReference type="SUPFAM" id="SSF50729">
    <property type="entry name" value="PH domain-like"/>
    <property type="match status" value="1"/>
</dbReference>
<evidence type="ECO:0000256" key="1">
    <source>
        <dbReference type="SAM" id="Coils"/>
    </source>
</evidence>
<name>A0AAW2Z7D2_9EUKA</name>
<dbReference type="Proteomes" id="UP001431209">
    <property type="component" value="Unassembled WGS sequence"/>
</dbReference>
<feature type="region of interest" description="Disordered" evidence="2">
    <location>
        <begin position="15"/>
        <end position="34"/>
    </location>
</feature>
<dbReference type="EMBL" id="JAOPGA020001073">
    <property type="protein sequence ID" value="KAL0484830.1"/>
    <property type="molecule type" value="Genomic_DNA"/>
</dbReference>
<dbReference type="SMART" id="SM00233">
    <property type="entry name" value="PH"/>
    <property type="match status" value="1"/>
</dbReference>
<evidence type="ECO:0000313" key="5">
    <source>
        <dbReference type="Proteomes" id="UP001431209"/>
    </source>
</evidence>
<evidence type="ECO:0000259" key="3">
    <source>
        <dbReference type="PROSITE" id="PS50003"/>
    </source>
</evidence>
<sequence>MSCGLDSEFEFLATADEDSSSTPNPGPYAGDTNKQGLPACIHNVFKTGSLLKRGKWNKNFLKRWFVLRDGTLSYYQNNNTRRPIRVIDLKDTFVRKAPEIVAPDVKTSACFMLFTKERNFYFAADNSVQMNEWIISLRMAGAILDPDRPIVKNTEEGVFDEEAAKELLFEKLKFQSKNATAQNDAYLEEVLSNHDFEKKQKLIDLEQQLREEFRITLDEKEQEISSTLKSLHETNLEKERLLRMSFVERESELQRQIHQLTSTIKKNQQASQKESDERIKTATQFYTNVINDLNQRISTLEALTTSQQSESHYTDEYVQSLTLQVTKLQNQIEVLKIKSKSEMEGLMRRLQMEHDMRVLEIEKQHKINISRLEKDQRVQLADNAASLTIELGKAIYNKDKELIRIKFGKGLSDSEGVDPNDDLCSPITPHSQSISRSLADFHSGTALREAVRIIEEHAVQVQNLEVSLSKANFEKEQLEQSLNFLKEKDETLVKQVDTLRDNLIKEREEIEKEVSEEKQNEIKQLRELIAKECTDAEHLRYTLKTLHQEKQEYDGKYKKMYNTLQNKVQEQSAQINTYESKILSMEQELNNMKSVDEDIRAKAADGSRAFRRSTLIFSVAKNV</sequence>
<dbReference type="Gene3D" id="2.30.29.30">
    <property type="entry name" value="Pleckstrin-homology domain (PH domain)/Phosphotyrosine-binding domain (PTB)"/>
    <property type="match status" value="1"/>
</dbReference>
<protein>
    <submittedName>
        <fullName evidence="4">GAB3</fullName>
    </submittedName>
</protein>
<organism evidence="4 5">
    <name type="scientific">Acrasis kona</name>
    <dbReference type="NCBI Taxonomy" id="1008807"/>
    <lineage>
        <taxon>Eukaryota</taxon>
        <taxon>Discoba</taxon>
        <taxon>Heterolobosea</taxon>
        <taxon>Tetramitia</taxon>
        <taxon>Eutetramitia</taxon>
        <taxon>Acrasidae</taxon>
        <taxon>Acrasis</taxon>
    </lineage>
</organism>
<dbReference type="PROSITE" id="PS50003">
    <property type="entry name" value="PH_DOMAIN"/>
    <property type="match status" value="1"/>
</dbReference>
<dbReference type="PANTHER" id="PTHR14336">
    <property type="entry name" value="TANDEM PH DOMAIN CONTAINING PROTEIN"/>
    <property type="match status" value="1"/>
</dbReference>
<evidence type="ECO:0000256" key="2">
    <source>
        <dbReference type="SAM" id="MobiDB-lite"/>
    </source>
</evidence>
<keyword evidence="1" id="KW-0175">Coiled coil</keyword>
<dbReference type="FunFam" id="2.30.29.30:FF:000286">
    <property type="entry name" value="PH-protein kinase domain containing protein"/>
    <property type="match status" value="1"/>
</dbReference>
<feature type="coiled-coil region" evidence="1">
    <location>
        <begin position="203"/>
        <end position="237"/>
    </location>
</feature>
<dbReference type="InterPro" id="IPR011993">
    <property type="entry name" value="PH-like_dom_sf"/>
</dbReference>
<dbReference type="InterPro" id="IPR051707">
    <property type="entry name" value="PI-Interact_SigTrans_Reg"/>
</dbReference>
<feature type="coiled-coil region" evidence="1">
    <location>
        <begin position="561"/>
        <end position="595"/>
    </location>
</feature>
<keyword evidence="5" id="KW-1185">Reference proteome</keyword>